<dbReference type="Pfam" id="PF01381">
    <property type="entry name" value="HTH_3"/>
    <property type="match status" value="1"/>
</dbReference>
<dbReference type="GeneID" id="84808309"/>
<dbReference type="PANTHER" id="PTHR46558:SF4">
    <property type="entry name" value="DNA-BIDING PHAGE PROTEIN"/>
    <property type="match status" value="1"/>
</dbReference>
<dbReference type="Proteomes" id="UP000217250">
    <property type="component" value="Chromosome"/>
</dbReference>
<dbReference type="EMBL" id="CP022386">
    <property type="protein sequence ID" value="ATA86925.1"/>
    <property type="molecule type" value="Genomic_DNA"/>
</dbReference>
<gene>
    <name evidence="4" type="ORF">CGC50_07045</name>
</gene>
<evidence type="ECO:0000313" key="4">
    <source>
        <dbReference type="EMBL" id="ATA86925.1"/>
    </source>
</evidence>
<dbReference type="PROSITE" id="PS50943">
    <property type="entry name" value="HTH_CROC1"/>
    <property type="match status" value="1"/>
</dbReference>
<evidence type="ECO:0000259" key="3">
    <source>
        <dbReference type="PROSITE" id="PS50943"/>
    </source>
</evidence>
<keyword evidence="2" id="KW-0175">Coiled coil</keyword>
<organism evidence="4 5">
    <name type="scientific">Capnocytophaga gingivalis</name>
    <dbReference type="NCBI Taxonomy" id="1017"/>
    <lineage>
        <taxon>Bacteria</taxon>
        <taxon>Pseudomonadati</taxon>
        <taxon>Bacteroidota</taxon>
        <taxon>Flavobacteriia</taxon>
        <taxon>Flavobacteriales</taxon>
        <taxon>Flavobacteriaceae</taxon>
        <taxon>Capnocytophaga</taxon>
    </lineage>
</organism>
<dbReference type="Gene3D" id="1.10.260.40">
    <property type="entry name" value="lambda repressor-like DNA-binding domains"/>
    <property type="match status" value="1"/>
</dbReference>
<dbReference type="InterPro" id="IPR010982">
    <property type="entry name" value="Lambda_DNA-bd_dom_sf"/>
</dbReference>
<dbReference type="OrthoDB" id="7859381at2"/>
<dbReference type="SUPFAM" id="SSF47413">
    <property type="entry name" value="lambda repressor-like DNA-binding domains"/>
    <property type="match status" value="1"/>
</dbReference>
<dbReference type="SMART" id="SM00530">
    <property type="entry name" value="HTH_XRE"/>
    <property type="match status" value="1"/>
</dbReference>
<evidence type="ECO:0000313" key="5">
    <source>
        <dbReference type="Proteomes" id="UP000217250"/>
    </source>
</evidence>
<accession>A0A250FRA0</accession>
<name>A0A250FRA0_9FLAO</name>
<dbReference type="CDD" id="cd00093">
    <property type="entry name" value="HTH_XRE"/>
    <property type="match status" value="1"/>
</dbReference>
<dbReference type="KEGG" id="cgh:CGC50_07045"/>
<evidence type="ECO:0000256" key="1">
    <source>
        <dbReference type="ARBA" id="ARBA00023125"/>
    </source>
</evidence>
<dbReference type="RefSeq" id="WP_095910235.1">
    <property type="nucleotide sequence ID" value="NZ_CP022386.1"/>
</dbReference>
<dbReference type="InterPro" id="IPR001387">
    <property type="entry name" value="Cro/C1-type_HTH"/>
</dbReference>
<evidence type="ECO:0000256" key="2">
    <source>
        <dbReference type="SAM" id="Coils"/>
    </source>
</evidence>
<reference evidence="5" key="1">
    <citation type="submission" date="2017-06" db="EMBL/GenBank/DDBJ databases">
        <title>Capnocytophaga spp. assemblies.</title>
        <authorList>
            <person name="Gulvik C.A."/>
        </authorList>
    </citation>
    <scope>NUCLEOTIDE SEQUENCE [LARGE SCALE GENOMIC DNA]</scope>
    <source>
        <strain evidence="5">H1496</strain>
    </source>
</reference>
<feature type="domain" description="HTH cro/C1-type" evidence="3">
    <location>
        <begin position="9"/>
        <end position="63"/>
    </location>
</feature>
<feature type="coiled-coil region" evidence="2">
    <location>
        <begin position="94"/>
        <end position="121"/>
    </location>
</feature>
<sequence>MNEIVGEKIKNLRKSKNLSQEEVAEYIHVSQSTYARMESGASNSWAGYILPLCDLFGIQPEELLKADHIVINNNNTSCQYSGGYVINQLSDKLMEQYEKRLLEKDNLIAYLQKEIQQLKTENRGQ</sequence>
<protein>
    <submittedName>
        <fullName evidence="4">Transcriptional regulator</fullName>
    </submittedName>
</protein>
<dbReference type="PANTHER" id="PTHR46558">
    <property type="entry name" value="TRACRIPTIONAL REGULATORY PROTEIN-RELATED-RELATED"/>
    <property type="match status" value="1"/>
</dbReference>
<proteinExistence type="predicted"/>
<dbReference type="GO" id="GO:0003677">
    <property type="term" value="F:DNA binding"/>
    <property type="evidence" value="ECO:0007669"/>
    <property type="project" value="UniProtKB-KW"/>
</dbReference>
<dbReference type="AlphaFoldDB" id="A0A250FRA0"/>
<keyword evidence="1" id="KW-0238">DNA-binding</keyword>